<gene>
    <name evidence="2" type="ORF">OCV63_12205</name>
</gene>
<dbReference type="Gene3D" id="3.90.550.10">
    <property type="entry name" value="Spore Coat Polysaccharide Biosynthesis Protein SpsA, Chain A"/>
    <property type="match status" value="1"/>
</dbReference>
<dbReference type="InterPro" id="IPR029044">
    <property type="entry name" value="Nucleotide-diphossugar_trans"/>
</dbReference>
<dbReference type="PANTHER" id="PTHR22916:SF3">
    <property type="entry name" value="UDP-GLCNAC:BETAGAL BETA-1,3-N-ACETYLGLUCOSAMINYLTRANSFERASE-LIKE PROTEIN 1"/>
    <property type="match status" value="1"/>
</dbReference>
<dbReference type="RefSeq" id="WP_158364256.1">
    <property type="nucleotide sequence ID" value="NZ_JAOQKC010000017.1"/>
</dbReference>
<evidence type="ECO:0000313" key="3">
    <source>
        <dbReference type="Proteomes" id="UP001652461"/>
    </source>
</evidence>
<protein>
    <submittedName>
        <fullName evidence="2">Glycosyltransferase</fullName>
    </submittedName>
</protein>
<accession>A0ABT2RZD9</accession>
<organism evidence="2 3">
    <name type="scientific">Laedolimicola ammoniilytica</name>
    <dbReference type="NCBI Taxonomy" id="2981771"/>
    <lineage>
        <taxon>Bacteria</taxon>
        <taxon>Bacillati</taxon>
        <taxon>Bacillota</taxon>
        <taxon>Clostridia</taxon>
        <taxon>Lachnospirales</taxon>
        <taxon>Lachnospiraceae</taxon>
        <taxon>Laedolimicola</taxon>
    </lineage>
</organism>
<reference evidence="2 3" key="1">
    <citation type="journal article" date="2021" name="ISME Commun">
        <title>Automated analysis of genomic sequences facilitates high-throughput and comprehensive description of bacteria.</title>
        <authorList>
            <person name="Hitch T.C.A."/>
        </authorList>
    </citation>
    <scope>NUCLEOTIDE SEQUENCE [LARGE SCALE GENOMIC DNA]</scope>
    <source>
        <strain evidence="2 3">Sanger_04</strain>
    </source>
</reference>
<dbReference type="SUPFAM" id="SSF53448">
    <property type="entry name" value="Nucleotide-diphospho-sugar transferases"/>
    <property type="match status" value="1"/>
</dbReference>
<dbReference type="Proteomes" id="UP001652461">
    <property type="component" value="Unassembled WGS sequence"/>
</dbReference>
<dbReference type="InterPro" id="IPR001173">
    <property type="entry name" value="Glyco_trans_2-like"/>
</dbReference>
<comment type="caution">
    <text evidence="2">The sequence shown here is derived from an EMBL/GenBank/DDBJ whole genome shotgun (WGS) entry which is preliminary data.</text>
</comment>
<feature type="domain" description="Glycosyltransferase 2-like" evidence="1">
    <location>
        <begin position="7"/>
        <end position="141"/>
    </location>
</feature>
<proteinExistence type="predicted"/>
<keyword evidence="3" id="KW-1185">Reference proteome</keyword>
<sequence>MENPKVSIITTTYNDKENLKKIIAQVKNQDYENIEYVIVDGGSTDGTLEVIAEAAEYFGDRLKWISEKDKGIYDAINKGIRLSTGDILGCCFDQYAGPDVISKMVTIMEKEGTDGVHGDLYYMEGDKVVRYWHQGQGNIRFGWMPGHPTLYLRKSVYDKYGLYKTDYRISADYEFMIRILKDDKVKLSYLPEVLIYMSHGGTSTNSLGAYLAGMKEGHRALRENGVRFAWFTDLCRTLRVLAQFAQKG</sequence>
<name>A0ABT2RZD9_9FIRM</name>
<dbReference type="PANTHER" id="PTHR22916">
    <property type="entry name" value="GLYCOSYLTRANSFERASE"/>
    <property type="match status" value="1"/>
</dbReference>
<dbReference type="EMBL" id="JAOQKC010000017">
    <property type="protein sequence ID" value="MCU6697648.1"/>
    <property type="molecule type" value="Genomic_DNA"/>
</dbReference>
<evidence type="ECO:0000313" key="2">
    <source>
        <dbReference type="EMBL" id="MCU6697648.1"/>
    </source>
</evidence>
<dbReference type="CDD" id="cd06433">
    <property type="entry name" value="GT_2_WfgS_like"/>
    <property type="match status" value="1"/>
</dbReference>
<dbReference type="Pfam" id="PF00535">
    <property type="entry name" value="Glycos_transf_2"/>
    <property type="match status" value="1"/>
</dbReference>
<evidence type="ECO:0000259" key="1">
    <source>
        <dbReference type="Pfam" id="PF00535"/>
    </source>
</evidence>